<feature type="compositionally biased region" description="Acidic residues" evidence="5">
    <location>
        <begin position="252"/>
        <end position="264"/>
    </location>
</feature>
<feature type="transmembrane region" description="Helical" evidence="6">
    <location>
        <begin position="134"/>
        <end position="162"/>
    </location>
</feature>
<keyword evidence="8" id="KW-0813">Transport</keyword>
<dbReference type="InterPro" id="IPR005821">
    <property type="entry name" value="Ion_trans_dom"/>
</dbReference>
<dbReference type="InterPro" id="IPR043203">
    <property type="entry name" value="VGCC_Ca_Na"/>
</dbReference>
<dbReference type="PANTHER" id="PTHR10037">
    <property type="entry name" value="VOLTAGE-GATED CATION CHANNEL CALCIUM AND SODIUM"/>
    <property type="match status" value="1"/>
</dbReference>
<keyword evidence="3 6" id="KW-1133">Transmembrane helix</keyword>
<keyword evidence="8" id="KW-0407">Ion channel</keyword>
<comment type="subcellular location">
    <subcellularLocation>
        <location evidence="1">Membrane</location>
        <topology evidence="1">Multi-pass membrane protein</topology>
    </subcellularLocation>
</comment>
<dbReference type="InterPro" id="IPR027359">
    <property type="entry name" value="Volt_channel_dom_sf"/>
</dbReference>
<evidence type="ECO:0000256" key="4">
    <source>
        <dbReference type="ARBA" id="ARBA00023136"/>
    </source>
</evidence>
<sequence length="324" mass="35139">MADSVSSATADPRSTFRVILGEWVESTRIQRLIILVILLNAAVLGMETSPALMDSFGTVLVSVDTACLAIFVVEILLKLIAFGWRFFRDPWNVFDFLVVGVALVPAGAGLEVLRTLRVLRVLRLISQLPQLRKVVGALLAAIPGILSTGALLALIFYVSAVMATTFFRETMPEYFGNLGSSLFSLFQIATLSSWETIVRPAMDEHSWAWTFFIPFIILAAFTALNLIIAVIVDAMNTLHDMPSAKLGKDPQENLEEGAAEQAEGDAERAEAVAGVGTGEAGVGRRGAGLGNAEGEPTRDNEILFEEIRALRTEVAQLSESLRTR</sequence>
<dbReference type="EMBL" id="JAGINX010000001">
    <property type="protein sequence ID" value="MBP2319443.1"/>
    <property type="molecule type" value="Genomic_DNA"/>
</dbReference>
<name>A0ABS4T4P8_9MICC</name>
<dbReference type="Pfam" id="PF00520">
    <property type="entry name" value="Ion_trans"/>
    <property type="match status" value="1"/>
</dbReference>
<evidence type="ECO:0000256" key="3">
    <source>
        <dbReference type="ARBA" id="ARBA00022989"/>
    </source>
</evidence>
<proteinExistence type="predicted"/>
<evidence type="ECO:0000259" key="7">
    <source>
        <dbReference type="Pfam" id="PF00520"/>
    </source>
</evidence>
<evidence type="ECO:0000256" key="6">
    <source>
        <dbReference type="SAM" id="Phobius"/>
    </source>
</evidence>
<dbReference type="Gene3D" id="1.20.120.350">
    <property type="entry name" value="Voltage-gated potassium channels. Chain C"/>
    <property type="match status" value="1"/>
</dbReference>
<evidence type="ECO:0000256" key="2">
    <source>
        <dbReference type="ARBA" id="ARBA00022692"/>
    </source>
</evidence>
<keyword evidence="9" id="KW-1185">Reference proteome</keyword>
<comment type="caution">
    <text evidence="8">The sequence shown here is derived from an EMBL/GenBank/DDBJ whole genome shotgun (WGS) entry which is preliminary data.</text>
</comment>
<gene>
    <name evidence="8" type="ORF">JOF45_002462</name>
</gene>
<evidence type="ECO:0000313" key="8">
    <source>
        <dbReference type="EMBL" id="MBP2319443.1"/>
    </source>
</evidence>
<evidence type="ECO:0000313" key="9">
    <source>
        <dbReference type="Proteomes" id="UP001519331"/>
    </source>
</evidence>
<feature type="transmembrane region" description="Helical" evidence="6">
    <location>
        <begin position="206"/>
        <end position="232"/>
    </location>
</feature>
<feature type="transmembrane region" description="Helical" evidence="6">
    <location>
        <begin position="29"/>
        <end position="46"/>
    </location>
</feature>
<accession>A0ABS4T4P8</accession>
<dbReference type="SUPFAM" id="SSF81324">
    <property type="entry name" value="Voltage-gated potassium channels"/>
    <property type="match status" value="1"/>
</dbReference>
<evidence type="ECO:0000256" key="5">
    <source>
        <dbReference type="SAM" id="MobiDB-lite"/>
    </source>
</evidence>
<feature type="transmembrane region" description="Helical" evidence="6">
    <location>
        <begin position="58"/>
        <end position="81"/>
    </location>
</feature>
<dbReference type="GO" id="GO:0034220">
    <property type="term" value="P:monoatomic ion transmembrane transport"/>
    <property type="evidence" value="ECO:0007669"/>
    <property type="project" value="UniProtKB-KW"/>
</dbReference>
<dbReference type="RefSeq" id="WP_210050759.1">
    <property type="nucleotide sequence ID" value="NZ_JAGINX010000001.1"/>
</dbReference>
<evidence type="ECO:0000256" key="1">
    <source>
        <dbReference type="ARBA" id="ARBA00004141"/>
    </source>
</evidence>
<keyword evidence="8" id="KW-0406">Ion transport</keyword>
<dbReference type="Proteomes" id="UP001519331">
    <property type="component" value="Unassembled WGS sequence"/>
</dbReference>
<reference evidence="8 9" key="1">
    <citation type="submission" date="2021-03" db="EMBL/GenBank/DDBJ databases">
        <title>Sequencing the genomes of 1000 actinobacteria strains.</title>
        <authorList>
            <person name="Klenk H.-P."/>
        </authorList>
    </citation>
    <scope>NUCLEOTIDE SEQUENCE [LARGE SCALE GENOMIC DNA]</scope>
    <source>
        <strain evidence="8 9">DSM 12544</strain>
    </source>
</reference>
<protein>
    <submittedName>
        <fullName evidence="8">Voltage-gated sodium channel</fullName>
    </submittedName>
</protein>
<feature type="domain" description="Ion transport" evidence="7">
    <location>
        <begin position="30"/>
        <end position="238"/>
    </location>
</feature>
<keyword evidence="4 6" id="KW-0472">Membrane</keyword>
<feature type="transmembrane region" description="Helical" evidence="6">
    <location>
        <begin position="93"/>
        <end position="113"/>
    </location>
</feature>
<organism evidence="8 9">
    <name type="scientific">Nesterenkonia lacusekhoensis</name>
    <dbReference type="NCBI Taxonomy" id="150832"/>
    <lineage>
        <taxon>Bacteria</taxon>
        <taxon>Bacillati</taxon>
        <taxon>Actinomycetota</taxon>
        <taxon>Actinomycetes</taxon>
        <taxon>Micrococcales</taxon>
        <taxon>Micrococcaceae</taxon>
        <taxon>Nesterenkonia</taxon>
    </lineage>
</organism>
<feature type="compositionally biased region" description="Gly residues" evidence="5">
    <location>
        <begin position="275"/>
        <end position="291"/>
    </location>
</feature>
<dbReference type="PANTHER" id="PTHR10037:SF62">
    <property type="entry name" value="SODIUM CHANNEL PROTEIN 60E"/>
    <property type="match status" value="1"/>
</dbReference>
<keyword evidence="2 6" id="KW-0812">Transmembrane</keyword>
<dbReference type="Gene3D" id="1.10.287.70">
    <property type="match status" value="1"/>
</dbReference>
<feature type="region of interest" description="Disordered" evidence="5">
    <location>
        <begin position="243"/>
        <end position="298"/>
    </location>
</feature>